<dbReference type="PROSITE" id="PS50885">
    <property type="entry name" value="HAMP"/>
    <property type="match status" value="1"/>
</dbReference>
<keyword evidence="9" id="KW-0175">Coiled coil</keyword>
<evidence type="ECO:0000256" key="9">
    <source>
        <dbReference type="SAM" id="Coils"/>
    </source>
</evidence>
<dbReference type="InterPro" id="IPR033479">
    <property type="entry name" value="dCache_1"/>
</dbReference>
<evidence type="ECO:0000256" key="10">
    <source>
        <dbReference type="SAM" id="Phobius"/>
    </source>
</evidence>
<evidence type="ECO:0000256" key="2">
    <source>
        <dbReference type="ARBA" id="ARBA00022475"/>
    </source>
</evidence>
<organism evidence="12 13">
    <name type="scientific">Bacillus thermozeamaize</name>
    <dbReference type="NCBI Taxonomy" id="230954"/>
    <lineage>
        <taxon>Bacteria</taxon>
        <taxon>Bacillati</taxon>
        <taxon>Bacillota</taxon>
        <taxon>Bacilli</taxon>
        <taxon>Bacillales</taxon>
        <taxon>Bacillaceae</taxon>
        <taxon>Bacillus</taxon>
    </lineage>
</organism>
<dbReference type="Pfam" id="PF02743">
    <property type="entry name" value="dCache_1"/>
    <property type="match status" value="1"/>
</dbReference>
<dbReference type="PANTHER" id="PTHR34220:SF7">
    <property type="entry name" value="SENSOR HISTIDINE KINASE YPDA"/>
    <property type="match status" value="1"/>
</dbReference>
<proteinExistence type="predicted"/>
<evidence type="ECO:0000256" key="5">
    <source>
        <dbReference type="ARBA" id="ARBA00022692"/>
    </source>
</evidence>
<dbReference type="SMART" id="SM00304">
    <property type="entry name" value="HAMP"/>
    <property type="match status" value="1"/>
</dbReference>
<dbReference type="InterPro" id="IPR010559">
    <property type="entry name" value="Sig_transdc_His_kin_internal"/>
</dbReference>
<dbReference type="Pfam" id="PF06580">
    <property type="entry name" value="His_kinase"/>
    <property type="match status" value="1"/>
</dbReference>
<reference evidence="13" key="1">
    <citation type="submission" date="2016-06" db="EMBL/GenBank/DDBJ databases">
        <authorList>
            <person name="Nascimento L."/>
            <person name="Pereira R.V."/>
            <person name="Martins L.F."/>
            <person name="Quaggio R.B."/>
            <person name="Silva A.M."/>
            <person name="Setubal J.C."/>
        </authorList>
    </citation>
    <scope>NUCLEOTIDE SEQUENCE [LARGE SCALE GENOMIC DNA]</scope>
</reference>
<dbReference type="GO" id="GO:0005886">
    <property type="term" value="C:plasma membrane"/>
    <property type="evidence" value="ECO:0007669"/>
    <property type="project" value="UniProtKB-SubCell"/>
</dbReference>
<comment type="caution">
    <text evidence="12">The sequence shown here is derived from an EMBL/GenBank/DDBJ whole genome shotgun (WGS) entry which is preliminary data.</text>
</comment>
<feature type="transmembrane region" description="Helical" evidence="10">
    <location>
        <begin position="303"/>
        <end position="323"/>
    </location>
</feature>
<sequence length="601" mass="70206">MPKGMSGMRMFWPQTLRTRLFLAFVALVLLPFGVLSIYNYQRFEDLMQEKISEQSSEQLHRMIMSLEDLMSIAFKTSILLERDKTIENILKYPHNRSVLENKYTMDEKFISISNSFFLHTPFVYYTIIDFHGNVYASYTPRDKLNYRTLTSEMWFSEIMQGKTKYRWVSNEPNYVSPDLSTSPYLMSYYSLFMDRSYKPYGVARISIDYSAWFRSMNRRSPNEHTYYIITKEGESVARTSQDMRLPDAVIREITGAEGSGYLYDRVTNSIVNYTHIESVDWYMVSQIPSSVLFKELGALKQNFFLTFALFVLVFIILSFFIVSKITKPLLHLKNKMGEAVQKGLRIRLPEEKYHGEMRQLATTFNKMIDDMKELIQRLKAEERQKEVARFQMLLSQVDPHFLLNTLNMVKWIAIRRGEPEIEEICVSLGKLLETSLNTELDMIHLREEIGLVEAFVFIQKIRYKSKFEISYEIDPSVQYALVPKFSIQPLVENAIQHGIAQKPDQGLIRVKAWKIADGREEHLMIVVEDNGIGMEKARRQQPSVRKRQGIGLQNIRERLELLFRKETGLSIESSDAGTRVTIRIPFLLSTPYEGTQTREAL</sequence>
<keyword evidence="4" id="KW-0808">Transferase</keyword>
<dbReference type="InterPro" id="IPR003594">
    <property type="entry name" value="HATPase_dom"/>
</dbReference>
<name>A0A1Y3PWU1_9BACI</name>
<dbReference type="Pfam" id="PF02518">
    <property type="entry name" value="HATPase_c"/>
    <property type="match status" value="1"/>
</dbReference>
<dbReference type="CDD" id="cd06225">
    <property type="entry name" value="HAMP"/>
    <property type="match status" value="1"/>
</dbReference>
<evidence type="ECO:0000313" key="13">
    <source>
        <dbReference type="Proteomes" id="UP000196475"/>
    </source>
</evidence>
<keyword evidence="5 10" id="KW-0812">Transmembrane</keyword>
<feature type="domain" description="HAMP" evidence="11">
    <location>
        <begin position="323"/>
        <end position="376"/>
    </location>
</feature>
<comment type="subcellular location">
    <subcellularLocation>
        <location evidence="1">Cell membrane</location>
        <topology evidence="1">Multi-pass membrane protein</topology>
    </subcellularLocation>
</comment>
<evidence type="ECO:0000256" key="3">
    <source>
        <dbReference type="ARBA" id="ARBA00022553"/>
    </source>
</evidence>
<dbReference type="Proteomes" id="UP000196475">
    <property type="component" value="Unassembled WGS sequence"/>
</dbReference>
<dbReference type="EMBL" id="LZRT01000012">
    <property type="protein sequence ID" value="OUM90617.1"/>
    <property type="molecule type" value="Genomic_DNA"/>
</dbReference>
<dbReference type="Gene3D" id="3.30.565.10">
    <property type="entry name" value="Histidine kinase-like ATPase, C-terminal domain"/>
    <property type="match status" value="1"/>
</dbReference>
<protein>
    <submittedName>
        <fullName evidence="12">Two-component sensor histidine kinase</fullName>
    </submittedName>
</protein>
<dbReference type="SUPFAM" id="SSF158472">
    <property type="entry name" value="HAMP domain-like"/>
    <property type="match status" value="1"/>
</dbReference>
<dbReference type="GO" id="GO:0000155">
    <property type="term" value="F:phosphorelay sensor kinase activity"/>
    <property type="evidence" value="ECO:0007669"/>
    <property type="project" value="InterPro"/>
</dbReference>
<dbReference type="PANTHER" id="PTHR34220">
    <property type="entry name" value="SENSOR HISTIDINE KINASE YPDA"/>
    <property type="match status" value="1"/>
</dbReference>
<dbReference type="Pfam" id="PF00672">
    <property type="entry name" value="HAMP"/>
    <property type="match status" value="1"/>
</dbReference>
<keyword evidence="6 12" id="KW-0418">Kinase</keyword>
<keyword evidence="8 10" id="KW-0472">Membrane</keyword>
<evidence type="ECO:0000256" key="6">
    <source>
        <dbReference type="ARBA" id="ARBA00022777"/>
    </source>
</evidence>
<dbReference type="Gene3D" id="6.10.340.10">
    <property type="match status" value="1"/>
</dbReference>
<dbReference type="SUPFAM" id="SSF55874">
    <property type="entry name" value="ATPase domain of HSP90 chaperone/DNA topoisomerase II/histidine kinase"/>
    <property type="match status" value="1"/>
</dbReference>
<feature type="coiled-coil region" evidence="9">
    <location>
        <begin position="361"/>
        <end position="391"/>
    </location>
</feature>
<gene>
    <name evidence="12" type="ORF">BAA01_16890</name>
</gene>
<evidence type="ECO:0000256" key="4">
    <source>
        <dbReference type="ARBA" id="ARBA00022679"/>
    </source>
</evidence>
<dbReference type="InterPro" id="IPR003660">
    <property type="entry name" value="HAMP_dom"/>
</dbReference>
<evidence type="ECO:0000259" key="11">
    <source>
        <dbReference type="PROSITE" id="PS50885"/>
    </source>
</evidence>
<keyword evidence="3" id="KW-0597">Phosphoprotein</keyword>
<keyword evidence="7 10" id="KW-1133">Transmembrane helix</keyword>
<dbReference type="InterPro" id="IPR036890">
    <property type="entry name" value="HATPase_C_sf"/>
</dbReference>
<dbReference type="AlphaFoldDB" id="A0A1Y3PWU1"/>
<accession>A0A1Y3PWU1</accession>
<dbReference type="InterPro" id="IPR050640">
    <property type="entry name" value="Bact_2-comp_sensor_kinase"/>
</dbReference>
<evidence type="ECO:0000313" key="12">
    <source>
        <dbReference type="EMBL" id="OUM90617.1"/>
    </source>
</evidence>
<keyword evidence="2" id="KW-1003">Cell membrane</keyword>
<evidence type="ECO:0000256" key="1">
    <source>
        <dbReference type="ARBA" id="ARBA00004651"/>
    </source>
</evidence>
<dbReference type="SMART" id="SM00387">
    <property type="entry name" value="HATPase_c"/>
    <property type="match status" value="1"/>
</dbReference>
<evidence type="ECO:0000256" key="7">
    <source>
        <dbReference type="ARBA" id="ARBA00022989"/>
    </source>
</evidence>
<evidence type="ECO:0000256" key="8">
    <source>
        <dbReference type="ARBA" id="ARBA00023136"/>
    </source>
</evidence>